<dbReference type="AlphaFoldDB" id="A0AAF0E7K4"/>
<evidence type="ECO:0000256" key="1">
    <source>
        <dbReference type="SAM" id="MobiDB-lite"/>
    </source>
</evidence>
<feature type="compositionally biased region" description="Basic residues" evidence="1">
    <location>
        <begin position="337"/>
        <end position="349"/>
    </location>
</feature>
<feature type="compositionally biased region" description="Basic and acidic residues" evidence="1">
    <location>
        <begin position="506"/>
        <end position="519"/>
    </location>
</feature>
<organism evidence="2 3">
    <name type="scientific">Malassezia obtusa</name>
    <dbReference type="NCBI Taxonomy" id="76774"/>
    <lineage>
        <taxon>Eukaryota</taxon>
        <taxon>Fungi</taxon>
        <taxon>Dikarya</taxon>
        <taxon>Basidiomycota</taxon>
        <taxon>Ustilaginomycotina</taxon>
        <taxon>Malasseziomycetes</taxon>
        <taxon>Malasseziales</taxon>
        <taxon>Malasseziaceae</taxon>
        <taxon>Malassezia</taxon>
    </lineage>
</organism>
<feature type="region of interest" description="Disordered" evidence="1">
    <location>
        <begin position="500"/>
        <end position="625"/>
    </location>
</feature>
<protein>
    <submittedName>
        <fullName evidence="2">Uncharacterized protein</fullName>
    </submittedName>
</protein>
<accession>A0AAF0E7K4</accession>
<sequence length="643" mass="68375">MSASCRVRVRVRAQAPLPVAQFVVPVQAGTESLAALRTRILDVLRRHFPAPVLDDLHVDDLLLSVEGYQLLDEFGSDVLADGEVVRYVHFSPSVSTHERPIKRQRTDDVLAEASRIAQSMRSAAGASVPPRAEPALPEPPMSRLTAAMGAFEQRKREWEAAQDTQSTKRKAAQLDASDEDSEDSSSDSTPASPSDSSSDSSSASSSDSSSESDSDSSSESSSDSSKESSESPESSASDSDSDSDSSSEDESSSDSSDASDSDESSDTSDSSDASQKRAGLDDKAAVPQTNDSSAQTPFVHDTQDSASDAPSIEEIRHDETTEYEESPVYVPPGQGKARTRRKNQKRREKQRVLSLADAPSAHSPAPLSHDTSLPPGGGALDLLPASTAQPPIDATGARHEPTPTPSESPLEQIAARMLARTTVGHRKRRNQSSRVAPLIQPAAEPVTPHPLAVQTNIRRVPPPSQRPPSEIPQIMTLSSTDCEAWYNEQWDADESAAAQAYSDMQRSVRDALEREKAAEAAEAGVEANDTVDPLRAALPMAFGRGGHAAMPPEDLVYEAPEDAHDEREQGRPGEASGGLAPAHDAARAPPEPSEKADATDALGATPAESLDYGPPEPPRAPASDSVLHRLRTLQAAVFGHHST</sequence>
<dbReference type="EMBL" id="CP119941">
    <property type="protein sequence ID" value="WFD04453.1"/>
    <property type="molecule type" value="Genomic_DNA"/>
</dbReference>
<proteinExistence type="predicted"/>
<feature type="compositionally biased region" description="Acidic residues" evidence="1">
    <location>
        <begin position="239"/>
        <end position="266"/>
    </location>
</feature>
<dbReference type="Proteomes" id="UP001214603">
    <property type="component" value="Chromosome 8"/>
</dbReference>
<name>A0AAF0E7K4_9BASI</name>
<evidence type="ECO:0000313" key="2">
    <source>
        <dbReference type="EMBL" id="WFD04453.1"/>
    </source>
</evidence>
<gene>
    <name evidence="2" type="ORF">MOBT1_003163</name>
</gene>
<feature type="compositionally biased region" description="Polar residues" evidence="1">
    <location>
        <begin position="287"/>
        <end position="296"/>
    </location>
</feature>
<feature type="compositionally biased region" description="Acidic residues" evidence="1">
    <location>
        <begin position="176"/>
        <end position="185"/>
    </location>
</feature>
<reference evidence="2" key="1">
    <citation type="submission" date="2023-03" db="EMBL/GenBank/DDBJ databases">
        <title>Mating type loci evolution in Malassezia.</title>
        <authorList>
            <person name="Coelho M.A."/>
        </authorList>
    </citation>
    <scope>NUCLEOTIDE SEQUENCE</scope>
    <source>
        <strain evidence="2">CBS 7876</strain>
    </source>
</reference>
<feature type="region of interest" description="Disordered" evidence="1">
    <location>
        <begin position="154"/>
        <end position="410"/>
    </location>
</feature>
<feature type="compositionally biased region" description="Basic and acidic residues" evidence="1">
    <location>
        <begin position="274"/>
        <end position="284"/>
    </location>
</feature>
<feature type="region of interest" description="Disordered" evidence="1">
    <location>
        <begin position="116"/>
        <end position="141"/>
    </location>
</feature>
<feature type="compositionally biased region" description="Low complexity" evidence="1">
    <location>
        <begin position="186"/>
        <end position="209"/>
    </location>
</feature>
<evidence type="ECO:0000313" key="3">
    <source>
        <dbReference type="Proteomes" id="UP001214603"/>
    </source>
</evidence>
<feature type="compositionally biased region" description="Basic and acidic residues" evidence="1">
    <location>
        <begin position="561"/>
        <end position="571"/>
    </location>
</feature>
<keyword evidence="3" id="KW-1185">Reference proteome</keyword>
<feature type="region of interest" description="Disordered" evidence="1">
    <location>
        <begin position="422"/>
        <end position="452"/>
    </location>
</feature>